<feature type="signal peptide" evidence="1">
    <location>
        <begin position="1"/>
        <end position="20"/>
    </location>
</feature>
<dbReference type="EMBL" id="BAABRL010000006">
    <property type="protein sequence ID" value="GAA5496000.1"/>
    <property type="molecule type" value="Genomic_DNA"/>
</dbReference>
<keyword evidence="3" id="KW-1185">Reference proteome</keyword>
<reference evidence="2 3" key="1">
    <citation type="submission" date="2024-02" db="EMBL/GenBank/DDBJ databases">
        <title>Rubritalea halochordaticola NBRC 107102.</title>
        <authorList>
            <person name="Ichikawa N."/>
            <person name="Katano-Makiyama Y."/>
            <person name="Hidaka K."/>
        </authorList>
    </citation>
    <scope>NUCLEOTIDE SEQUENCE [LARGE SCALE GENOMIC DNA]</scope>
    <source>
        <strain evidence="2 3">NBRC 107102</strain>
    </source>
</reference>
<keyword evidence="1" id="KW-0732">Signal</keyword>
<proteinExistence type="predicted"/>
<sequence>MRGFLKVLWILLLLPSGLQAEEKVVPEDWSFRMSTWLMVSEQPKLTMRLGIPDSGDREKVDLHVSVLGMAKGGLLLSEEQVELFRGVMGNAVRGVEDRAEGEGRRGVITFATFKTDQEGLGVRIKRLKVGQELSPEQVRYYQQKIEEMFIGRRWYRELLAAKEVPEMRDDLRPPRVNNASTFCLVGELFGGELGFRSTVEFHGGGSVSSHWSLMAGRRHSHRSSVTRELQSRLFLAAESLERGEEYTYELERKGLPDSGSVVADVAAGIVRISFTDHLGKTVEGRFTLKDVRRIEEIDELARERHKWFMANRHLLYECHGHLLPPSINFEVVLDAGMDRGRKNGIGNLSIVLSAKRSTKYNGMVPVELEVLCQAFPSGLQQLSEDDLKMMNEAARAAEDKRNYRGVANQGMATETVYTAQERFGVWVATMKRGSKGLVVDPESRQNLEILLKRAEVAQAWYAKLQGFYEFPEETVEAMRPEGDVLVRVGAGYPMRMGPFGVSYWVELHSDGVQRQLVYLDKGHGRDAERLPISLTGDFIKQLLKAGVAIREKRDFAWSQGDVQKASGLLEVSASREQGGVLLEYHPYWADKEEDPNSTLKCVLNDHSLKQIEKLLPRMEKRSAWLREHEGLFFRHK</sequence>
<evidence type="ECO:0000313" key="3">
    <source>
        <dbReference type="Proteomes" id="UP001424741"/>
    </source>
</evidence>
<evidence type="ECO:0000313" key="2">
    <source>
        <dbReference type="EMBL" id="GAA5496000.1"/>
    </source>
</evidence>
<gene>
    <name evidence="2" type="ORF">Rhal01_02181</name>
</gene>
<accession>A0ABP9V1Y2</accession>
<evidence type="ECO:0008006" key="4">
    <source>
        <dbReference type="Google" id="ProtNLM"/>
    </source>
</evidence>
<comment type="caution">
    <text evidence="2">The sequence shown here is derived from an EMBL/GenBank/DDBJ whole genome shotgun (WGS) entry which is preliminary data.</text>
</comment>
<protein>
    <recommendedName>
        <fullName evidence="4">SLA1 homology domain-containing protein</fullName>
    </recommendedName>
</protein>
<feature type="chain" id="PRO_5047437411" description="SLA1 homology domain-containing protein" evidence="1">
    <location>
        <begin position="21"/>
        <end position="636"/>
    </location>
</feature>
<dbReference type="Proteomes" id="UP001424741">
    <property type="component" value="Unassembled WGS sequence"/>
</dbReference>
<name>A0ABP9V1Y2_9BACT</name>
<organism evidence="2 3">
    <name type="scientific">Rubritalea halochordaticola</name>
    <dbReference type="NCBI Taxonomy" id="714537"/>
    <lineage>
        <taxon>Bacteria</taxon>
        <taxon>Pseudomonadati</taxon>
        <taxon>Verrucomicrobiota</taxon>
        <taxon>Verrucomicrobiia</taxon>
        <taxon>Verrucomicrobiales</taxon>
        <taxon>Rubritaleaceae</taxon>
        <taxon>Rubritalea</taxon>
    </lineage>
</organism>
<evidence type="ECO:0000256" key="1">
    <source>
        <dbReference type="SAM" id="SignalP"/>
    </source>
</evidence>